<feature type="binding site" evidence="7">
    <location>
        <position position="475"/>
    </location>
    <ligand>
        <name>hybrid [4Fe-2O-2S] cluster</name>
        <dbReference type="ChEBI" id="CHEBI:60519"/>
    </ligand>
</feature>
<evidence type="ECO:0000256" key="2">
    <source>
        <dbReference type="ARBA" id="ARBA00022490"/>
    </source>
</evidence>
<keyword evidence="8" id="KW-1133">Transmembrane helix</keyword>
<comment type="caution">
    <text evidence="9">The sequence shown here is derived from an EMBL/GenBank/DDBJ whole genome shotgun (WGS) entry which is preliminary data.</text>
</comment>
<dbReference type="GO" id="GO:0051539">
    <property type="term" value="F:4 iron, 4 sulfur cluster binding"/>
    <property type="evidence" value="ECO:0007669"/>
    <property type="project" value="UniProtKB-KW"/>
</dbReference>
<proteinExistence type="inferred from homology"/>
<evidence type="ECO:0000313" key="9">
    <source>
        <dbReference type="EMBL" id="EEG95676.1"/>
    </source>
</evidence>
<feature type="binding site" evidence="7">
    <location>
        <position position="292"/>
    </location>
    <ligand>
        <name>hybrid [4Fe-2O-2S] cluster</name>
        <dbReference type="ChEBI" id="CHEBI:60519"/>
    </ligand>
</feature>
<keyword evidence="8" id="KW-0812">Transmembrane</keyword>
<accession>C0FP32</accession>
<dbReference type="NCBIfam" id="NF003658">
    <property type="entry name" value="PRK05290.1"/>
    <property type="match status" value="1"/>
</dbReference>
<dbReference type="EC" id="1.7.99.1" evidence="7"/>
<evidence type="ECO:0000256" key="4">
    <source>
        <dbReference type="ARBA" id="ARBA00023002"/>
    </source>
</evidence>
<dbReference type="InterPro" id="IPR011254">
    <property type="entry name" value="Prismane-like_sf"/>
</dbReference>
<comment type="catalytic activity">
    <reaction evidence="7">
        <text>A + NH4(+) + H2O = hydroxylamine + AH2 + H(+)</text>
        <dbReference type="Rhea" id="RHEA:22052"/>
        <dbReference type="ChEBI" id="CHEBI:13193"/>
        <dbReference type="ChEBI" id="CHEBI:15377"/>
        <dbReference type="ChEBI" id="CHEBI:15378"/>
        <dbReference type="ChEBI" id="CHEBI:15429"/>
        <dbReference type="ChEBI" id="CHEBI:17499"/>
        <dbReference type="ChEBI" id="CHEBI:28938"/>
        <dbReference type="EC" id="1.7.99.1"/>
    </reaction>
</comment>
<feature type="binding site" evidence="7">
    <location>
        <position position="414"/>
    </location>
    <ligand>
        <name>hybrid [4Fe-2O-2S] cluster</name>
        <dbReference type="ChEBI" id="CHEBI:60519"/>
    </ligand>
</feature>
<evidence type="ECO:0000256" key="5">
    <source>
        <dbReference type="ARBA" id="ARBA00023004"/>
    </source>
</evidence>
<evidence type="ECO:0000313" key="10">
    <source>
        <dbReference type="Proteomes" id="UP000003561"/>
    </source>
</evidence>
<dbReference type="GO" id="GO:0016020">
    <property type="term" value="C:membrane"/>
    <property type="evidence" value="ECO:0007669"/>
    <property type="project" value="InterPro"/>
</dbReference>
<protein>
    <recommendedName>
        <fullName evidence="7">Hydroxylamine reductase</fullName>
        <ecNumber evidence="7">1.7.99.1</ecNumber>
    </recommendedName>
    <alternativeName>
        <fullName evidence="7">Hybrid-cluster protein</fullName>
        <shortName evidence="7">HCP</shortName>
    </alternativeName>
    <alternativeName>
        <fullName evidence="7">Prismane protein</fullName>
    </alternativeName>
</protein>
<dbReference type="InterPro" id="IPR004137">
    <property type="entry name" value="HCP/CODH"/>
</dbReference>
<feature type="binding site" evidence="7">
    <location>
        <position position="224"/>
    </location>
    <ligand>
        <name>hybrid [4Fe-2O-2S] cluster</name>
        <dbReference type="ChEBI" id="CHEBI:60519"/>
    </ligand>
</feature>
<keyword evidence="2 7" id="KW-0963">Cytoplasm</keyword>
<feature type="transmembrane region" description="Helical" evidence="8">
    <location>
        <begin position="1017"/>
        <end position="1035"/>
    </location>
</feature>
<name>C0FP32_9FIRM</name>
<dbReference type="InterPro" id="IPR002528">
    <property type="entry name" value="MATE_fam"/>
</dbReference>
<dbReference type="eggNOG" id="COG0534">
    <property type="taxonomic scope" value="Bacteria"/>
</dbReference>
<feature type="binding site" evidence="7">
    <location>
        <position position="19"/>
    </location>
    <ligand>
        <name>[4Fe-4S] cluster</name>
        <dbReference type="ChEBI" id="CHEBI:49883"/>
    </ligand>
</feature>
<feature type="binding site" evidence="7">
    <location>
        <position position="248"/>
    </location>
    <ligand>
        <name>hybrid [4Fe-2O-2S] cluster</name>
        <dbReference type="ChEBI" id="CHEBI:60519"/>
    </ligand>
</feature>
<dbReference type="InterPro" id="IPR045070">
    <property type="entry name" value="MATE_MepA-like"/>
</dbReference>
<keyword evidence="8" id="KW-0472">Membrane</keyword>
<gene>
    <name evidence="7 9" type="primary">hcp</name>
    <name evidence="9" type="ORF">ROSEINA2194_00484</name>
</gene>
<reference evidence="9 10" key="1">
    <citation type="submission" date="2009-02" db="EMBL/GenBank/DDBJ databases">
        <authorList>
            <person name="Fulton L."/>
            <person name="Clifton S."/>
            <person name="Fulton B."/>
            <person name="Xu J."/>
            <person name="Minx P."/>
            <person name="Pepin K.H."/>
            <person name="Johnson M."/>
            <person name="Bhonagiri V."/>
            <person name="Nash W.E."/>
            <person name="Mardis E.R."/>
            <person name="Wilson R.K."/>
        </authorList>
    </citation>
    <scope>NUCLEOTIDE SEQUENCE [LARGE SCALE GENOMIC DNA]</scope>
    <source>
        <strain evidence="9 10">DSM 16841</strain>
    </source>
</reference>
<dbReference type="InterPro" id="IPR016100">
    <property type="entry name" value="Prismane_a-bundle"/>
</dbReference>
<comment type="subcellular location">
    <subcellularLocation>
        <location evidence="7">Cytoplasm</location>
    </subcellularLocation>
</comment>
<comment type="similarity">
    <text evidence="7">Belongs to the HCP family.</text>
</comment>
<keyword evidence="1 7" id="KW-0004">4Fe-4S</keyword>
<dbReference type="GO" id="GO:0046872">
    <property type="term" value="F:metal ion binding"/>
    <property type="evidence" value="ECO:0007669"/>
    <property type="project" value="UniProtKB-KW"/>
</dbReference>
<dbReference type="CDD" id="cd13143">
    <property type="entry name" value="MATE_MepA_like"/>
    <property type="match status" value="1"/>
</dbReference>
<evidence type="ECO:0000256" key="1">
    <source>
        <dbReference type="ARBA" id="ARBA00022485"/>
    </source>
</evidence>
<dbReference type="GO" id="GO:0015297">
    <property type="term" value="F:antiporter activity"/>
    <property type="evidence" value="ECO:0007669"/>
    <property type="project" value="InterPro"/>
</dbReference>
<feature type="binding site" evidence="7">
    <location>
        <position position="26"/>
    </location>
    <ligand>
        <name>[4Fe-4S] cluster</name>
        <dbReference type="ChEBI" id="CHEBI:49883"/>
    </ligand>
</feature>
<keyword evidence="6 7" id="KW-0411">Iron-sulfur</keyword>
<dbReference type="HAMAP" id="MF_00069">
    <property type="entry name" value="Hydroxylam_reduct"/>
    <property type="match status" value="1"/>
</dbReference>
<feature type="transmembrane region" description="Helical" evidence="8">
    <location>
        <begin position="637"/>
        <end position="661"/>
    </location>
</feature>
<dbReference type="eggNOG" id="COG1151">
    <property type="taxonomic scope" value="Bacteria"/>
</dbReference>
<comment type="cofactor">
    <cofactor evidence="7">
        <name>[4Fe-4S] cluster</name>
        <dbReference type="ChEBI" id="CHEBI:49883"/>
    </cofactor>
    <text evidence="7">Binds 1 [4Fe-4S] cluster.</text>
</comment>
<dbReference type="NCBIfam" id="TIGR00797">
    <property type="entry name" value="matE"/>
    <property type="match status" value="1"/>
</dbReference>
<feature type="transmembrane region" description="Helical" evidence="8">
    <location>
        <begin position="823"/>
        <end position="847"/>
    </location>
</feature>
<dbReference type="EMBL" id="ACFY01000022">
    <property type="protein sequence ID" value="EEG95676.1"/>
    <property type="molecule type" value="Genomic_DNA"/>
</dbReference>
<feature type="transmembrane region" description="Helical" evidence="8">
    <location>
        <begin position="783"/>
        <end position="803"/>
    </location>
</feature>
<feature type="transmembrane region" description="Helical" evidence="8">
    <location>
        <begin position="907"/>
        <end position="935"/>
    </location>
</feature>
<keyword evidence="4 7" id="KW-0560">Oxidoreductase</keyword>
<dbReference type="Gene3D" id="3.40.50.2030">
    <property type="match status" value="2"/>
</dbReference>
<dbReference type="GO" id="GO:0004601">
    <property type="term" value="F:peroxidase activity"/>
    <property type="evidence" value="ECO:0007669"/>
    <property type="project" value="TreeGrafter"/>
</dbReference>
<feature type="transmembrane region" description="Helical" evidence="8">
    <location>
        <begin position="725"/>
        <end position="746"/>
    </location>
</feature>
<feature type="binding site" evidence="7">
    <location>
        <position position="473"/>
    </location>
    <ligand>
        <name>hybrid [4Fe-2O-2S] cluster</name>
        <dbReference type="ChEBI" id="CHEBI:60519"/>
    </ligand>
</feature>
<dbReference type="Gene3D" id="1.20.1270.20">
    <property type="match status" value="2"/>
</dbReference>
<dbReference type="PANTHER" id="PTHR30109">
    <property type="entry name" value="HYDROXYLAMINE REDUCTASE"/>
    <property type="match status" value="1"/>
</dbReference>
<feature type="binding site" evidence="7">
    <location>
        <position position="7"/>
    </location>
    <ligand>
        <name>[4Fe-4S] cluster</name>
        <dbReference type="ChEBI" id="CHEBI:49883"/>
    </ligand>
</feature>
<dbReference type="InterPro" id="IPR010048">
    <property type="entry name" value="Hydroxylam_reduct"/>
</dbReference>
<dbReference type="InterPro" id="IPR016099">
    <property type="entry name" value="Prismane-like_a/b-sand"/>
</dbReference>
<keyword evidence="5 7" id="KW-0408">Iron</keyword>
<comment type="function">
    <text evidence="7">Catalyzes the reduction of hydroxylamine to form NH(3) and H(2)O.</text>
</comment>
<feature type="transmembrane region" description="Helical" evidence="8">
    <location>
        <begin position="682"/>
        <end position="705"/>
    </location>
</feature>
<dbReference type="GO" id="GO:0050418">
    <property type="term" value="F:hydroxylamine reductase activity"/>
    <property type="evidence" value="ECO:0007669"/>
    <property type="project" value="UniProtKB-UniRule"/>
</dbReference>
<feature type="transmembrane region" description="Helical" evidence="8">
    <location>
        <begin position="947"/>
        <end position="965"/>
    </location>
</feature>
<dbReference type="GO" id="GO:0005737">
    <property type="term" value="C:cytoplasm"/>
    <property type="evidence" value="ECO:0007669"/>
    <property type="project" value="UniProtKB-SubCell"/>
</dbReference>
<sequence>MEQKMFCFQCEQTAGCSGCTGNAGVCGKSANTAKLQDELTGALIGLAKSCGNNPKTENTDRIIIEGLFTTITNVNFNDETLKEMIAKVKAEKNKIVPDCSACQNPCGNTDDYDMNNLWNDNEDIRSLKSLILFGIRGMAAYAYHAMVLGYTSDEVNSFFYRALSVIGYDMDMDLLLPVVLEVGEKNLICMELLDKANTETFGTPTPTTVPLSVEKGPFIVITGHDLYDLKLLLEQTKDKGINIYTHGEMLPAHAYPELKKYPHLKGNFGTAWQNQQKEFDHLPAPILYTTNCLMPVKPSYADRVFTTEVVSYPEMVHIGEEKDFTPVIEKALELGGYEADREMTGINGGKTVMTGFGHGTVLGVADQVIDAVKSGAISHFFLVGGCDGARVGRNYYTEFVKQTPKDSVILTLACGKYRFNDLDLGTIGGLPRIMDMGQCNDAYSAIKVAIALAEAFDCNVNELPLSMVLSWYEQKAVCILLTLLHLGIKKYLSWTNSAGVSFTEYFELSGRKLSDFSDQHPGGRSEKNTWLIEVCHLYSNIECARIRLLHCEKCVSLILRVSDGRFCTKEIRRKFYLTVQEEIFMEKETEKQNLGSGSIPGLMIKLAVPTIIAQLVNLLYNLVDRIYIGHIREVGDIALTGLGLCFPVLMMVTAFAMLIGSGGAPRAAIYMGKGDNETAERILGNSVTSLIVISVVLTIFLEAVAEPILWMFGASEKTLPFALGYMRIYVAGSIFVMMTLGLNMFITTQGFAKISMKTVLIGAICNIILDPLFIFAFHMGVKGAAVATILSQAVSAVWVFSFLNGKQTKLRIRKEYLKVQPQIILPVMGLGLASFVMNITESLINIAFNASLSKYGGDVAVGAMTILASIMQLQFMPVQGLGQGAQPLISYNYGAAKVDRVKKTIRILIVVSLIYTMAFWLFVECFPGVFVQLFNSSSPELYEMTTWAARIYMGMTGIFGIQMAIQQTFMSLGQAKLSLFIACLRKIILLLPLIYLMPMFIENKVFAVFLAEPVSDFISVAVASTLFLCNIKKILAKA</sequence>
<evidence type="ECO:0000256" key="6">
    <source>
        <dbReference type="ARBA" id="ARBA00023014"/>
    </source>
</evidence>
<dbReference type="Pfam" id="PF03063">
    <property type="entry name" value="Prismane"/>
    <property type="match status" value="1"/>
</dbReference>
<evidence type="ECO:0000256" key="3">
    <source>
        <dbReference type="ARBA" id="ARBA00022723"/>
    </source>
</evidence>
<dbReference type="GO" id="GO:0042542">
    <property type="term" value="P:response to hydrogen peroxide"/>
    <property type="evidence" value="ECO:0007669"/>
    <property type="project" value="TreeGrafter"/>
</dbReference>
<feature type="binding site" evidence="7">
    <location>
        <position position="10"/>
    </location>
    <ligand>
        <name>[4Fe-4S] cluster</name>
        <dbReference type="ChEBI" id="CHEBI:49883"/>
    </ligand>
</feature>
<keyword evidence="3 7" id="KW-0479">Metal-binding</keyword>
<feature type="modified residue" description="Cysteine persulfide" evidence="7">
    <location>
        <position position="386"/>
    </location>
</feature>
<feature type="transmembrane region" description="Helical" evidence="8">
    <location>
        <begin position="977"/>
        <end position="997"/>
    </location>
</feature>
<feature type="binding site" evidence="7">
    <location>
        <position position="439"/>
    </location>
    <ligand>
        <name>hybrid [4Fe-2O-2S] cluster</name>
        <dbReference type="ChEBI" id="CHEBI:60519"/>
    </ligand>
</feature>
<comment type="cofactor">
    <cofactor evidence="7">
        <name>hybrid [4Fe-2O-2S] cluster</name>
        <dbReference type="ChEBI" id="CHEBI:60519"/>
    </cofactor>
    <text evidence="7">Binds 1 hybrid [4Fe-2O-2S] cluster.</text>
</comment>
<evidence type="ECO:0000256" key="7">
    <source>
        <dbReference type="HAMAP-Rule" id="MF_00069"/>
    </source>
</evidence>
<evidence type="ECO:0000256" key="8">
    <source>
        <dbReference type="SAM" id="Phobius"/>
    </source>
</evidence>
<dbReference type="GO" id="GO:0042910">
    <property type="term" value="F:xenobiotic transmembrane transporter activity"/>
    <property type="evidence" value="ECO:0007669"/>
    <property type="project" value="InterPro"/>
</dbReference>
<dbReference type="SUPFAM" id="SSF56821">
    <property type="entry name" value="Prismane protein-like"/>
    <property type="match status" value="1"/>
</dbReference>
<feature type="transmembrane region" description="Helical" evidence="8">
    <location>
        <begin position="758"/>
        <end position="777"/>
    </location>
</feature>
<dbReference type="NCBIfam" id="TIGR01703">
    <property type="entry name" value="hybrid_clust"/>
    <property type="match status" value="1"/>
</dbReference>
<dbReference type="Pfam" id="PF01554">
    <property type="entry name" value="MatE"/>
    <property type="match status" value="2"/>
</dbReference>
<dbReference type="AlphaFoldDB" id="C0FP32"/>
<feature type="binding site" description="via persulfide group" evidence="7">
    <location>
        <position position="386"/>
    </location>
    <ligand>
        <name>hybrid [4Fe-2O-2S] cluster</name>
        <dbReference type="ChEBI" id="CHEBI:60519"/>
    </ligand>
</feature>
<feature type="transmembrane region" description="Helical" evidence="8">
    <location>
        <begin position="859"/>
        <end position="878"/>
    </location>
</feature>
<dbReference type="Proteomes" id="UP000003561">
    <property type="component" value="Unassembled WGS sequence"/>
</dbReference>
<dbReference type="PANTHER" id="PTHR30109:SF0">
    <property type="entry name" value="HYDROXYLAMINE REDUCTASE"/>
    <property type="match status" value="1"/>
</dbReference>
<organism evidence="9 10">
    <name type="scientific">Roseburia inulinivorans DSM 16841</name>
    <dbReference type="NCBI Taxonomy" id="622312"/>
    <lineage>
        <taxon>Bacteria</taxon>
        <taxon>Bacillati</taxon>
        <taxon>Bacillota</taxon>
        <taxon>Clostridia</taxon>
        <taxon>Lachnospirales</taxon>
        <taxon>Lachnospiraceae</taxon>
        <taxon>Roseburia</taxon>
    </lineage>
</organism>
<reference evidence="9 10" key="2">
    <citation type="submission" date="2009-03" db="EMBL/GenBank/DDBJ databases">
        <title>Draft genome sequence of Roseburia inulinivorans (DSM 16841).</title>
        <authorList>
            <person name="Sudarsanam P."/>
            <person name="Ley R."/>
            <person name="Guruge J."/>
            <person name="Turnbaugh P.J."/>
            <person name="Mahowald M."/>
            <person name="Liep D."/>
            <person name="Gordon J."/>
        </authorList>
    </citation>
    <scope>NUCLEOTIDE SEQUENCE [LARGE SCALE GENOMIC DNA]</scope>
    <source>
        <strain evidence="9 10">DSM 16841</strain>
    </source>
</reference>